<feature type="domain" description="Mannitol dehydrogenase C-terminal" evidence="4">
    <location>
        <begin position="292"/>
        <end position="478"/>
    </location>
</feature>
<dbReference type="PANTHER" id="PTHR43362:SF1">
    <property type="entry name" value="MANNITOL DEHYDROGENASE 2-RELATED"/>
    <property type="match status" value="1"/>
</dbReference>
<feature type="domain" description="Mannitol dehydrogenase N-terminal" evidence="3">
    <location>
        <begin position="32"/>
        <end position="283"/>
    </location>
</feature>
<dbReference type="InterPro" id="IPR036291">
    <property type="entry name" value="NAD(P)-bd_dom_sf"/>
</dbReference>
<dbReference type="EMBL" id="CP036150">
    <property type="protein sequence ID" value="QEN06706.1"/>
    <property type="molecule type" value="Genomic_DNA"/>
</dbReference>
<evidence type="ECO:0000256" key="2">
    <source>
        <dbReference type="ARBA" id="ARBA00023027"/>
    </source>
</evidence>
<name>A0A5C1QJM0_9SPIO</name>
<gene>
    <name evidence="5" type="ORF">EXM22_01380</name>
</gene>
<evidence type="ECO:0000259" key="4">
    <source>
        <dbReference type="Pfam" id="PF08125"/>
    </source>
</evidence>
<dbReference type="InterPro" id="IPR013118">
    <property type="entry name" value="Mannitol_DH_C"/>
</dbReference>
<dbReference type="Pfam" id="PF08125">
    <property type="entry name" value="Mannitol_dh_C"/>
    <property type="match status" value="1"/>
</dbReference>
<dbReference type="Gene3D" id="1.10.1040.10">
    <property type="entry name" value="N-(1-d-carboxylethyl)-l-norvaline Dehydrogenase, domain 2"/>
    <property type="match status" value="1"/>
</dbReference>
<organism evidence="5 6">
    <name type="scientific">Oceanispirochaeta crateris</name>
    <dbReference type="NCBI Taxonomy" id="2518645"/>
    <lineage>
        <taxon>Bacteria</taxon>
        <taxon>Pseudomonadati</taxon>
        <taxon>Spirochaetota</taxon>
        <taxon>Spirochaetia</taxon>
        <taxon>Spirochaetales</taxon>
        <taxon>Spirochaetaceae</taxon>
        <taxon>Oceanispirochaeta</taxon>
    </lineage>
</organism>
<dbReference type="InterPro" id="IPR008927">
    <property type="entry name" value="6-PGluconate_DH-like_C_sf"/>
</dbReference>
<protein>
    <submittedName>
        <fullName evidence="5">Mannitol dehydrogenase family protein</fullName>
    </submittedName>
</protein>
<dbReference type="InterPro" id="IPR013131">
    <property type="entry name" value="Mannitol_DH_N"/>
</dbReference>
<reference evidence="5 6" key="1">
    <citation type="submission" date="2019-02" db="EMBL/GenBank/DDBJ databases">
        <title>Complete Genome Sequence and Methylome Analysis of free living Spirochaetas.</title>
        <authorList>
            <person name="Fomenkov A."/>
            <person name="Dubinina G."/>
            <person name="Leshcheva N."/>
            <person name="Mikheeva N."/>
            <person name="Grabovich M."/>
            <person name="Vincze T."/>
            <person name="Roberts R.J."/>
        </authorList>
    </citation>
    <scope>NUCLEOTIDE SEQUENCE [LARGE SCALE GENOMIC DNA]</scope>
    <source>
        <strain evidence="5 6">K2</strain>
    </source>
</reference>
<dbReference type="SUPFAM" id="SSF51735">
    <property type="entry name" value="NAD(P)-binding Rossmann-fold domains"/>
    <property type="match status" value="1"/>
</dbReference>
<dbReference type="InterPro" id="IPR000669">
    <property type="entry name" value="Mannitol_DH"/>
</dbReference>
<accession>A0A5C1QJM0</accession>
<keyword evidence="6" id="KW-1185">Reference proteome</keyword>
<dbReference type="InterPro" id="IPR023027">
    <property type="entry name" value="Mannitol_DH_CS"/>
</dbReference>
<dbReference type="GO" id="GO:0016616">
    <property type="term" value="F:oxidoreductase activity, acting on the CH-OH group of donors, NAD or NADP as acceptor"/>
    <property type="evidence" value="ECO:0007669"/>
    <property type="project" value="TreeGrafter"/>
</dbReference>
<dbReference type="Pfam" id="PF01232">
    <property type="entry name" value="Mannitol_dh"/>
    <property type="match status" value="1"/>
</dbReference>
<dbReference type="SUPFAM" id="SSF48179">
    <property type="entry name" value="6-phosphogluconate dehydrogenase C-terminal domain-like"/>
    <property type="match status" value="1"/>
</dbReference>
<dbReference type="GO" id="GO:0019594">
    <property type="term" value="P:mannitol metabolic process"/>
    <property type="evidence" value="ECO:0007669"/>
    <property type="project" value="InterPro"/>
</dbReference>
<sequence length="496" mass="56730">MERSMDTLNNNLQFKEESPVLPRLDRSKISSSIVHIGVGNFHRSHQETFLQRYMEETGRTDLAVYGISVRDNDKALAQMLNAQDCLYTVLEQSDKEDARDYLVSSLLSYAVLSENYKQIMEKLCDPTTTLVSLTVTEGGYNFNDSTGEFQTENPDIQHDIAQKSETKTFYGLLYESLKTRREKGIPPFDLLSCDNVEKNGEILKKGLLSFASQISKEMEEWIHKNVAFPCSMVDRITPLTSQEDKEYIQKKYSYIDNCPVPCEPFILWVIEDHFNNPRPDLDKLENVYFVQDVSPHEKMKMRLLNAGHVVFSHMALLEGLEYSSDFMRAYPFDIAVEKMMREEALPFVGEVPGFDVTGFLNNTIQRFKNPKIKDQTLRLATDTSNRTTKFILPTIEDSIVRINKAPPLLTLGVAGWCYALSEGLEFADILRESLVEAAGKAVRSEGRIFIQALPEIFTKTLRESPVFIDCFEESLKRICDNGPQRALSLTLEKYYP</sequence>
<dbReference type="InterPro" id="IPR013328">
    <property type="entry name" value="6PGD_dom2"/>
</dbReference>
<evidence type="ECO:0000313" key="5">
    <source>
        <dbReference type="EMBL" id="QEN06706.1"/>
    </source>
</evidence>
<evidence type="ECO:0000313" key="6">
    <source>
        <dbReference type="Proteomes" id="UP000324209"/>
    </source>
</evidence>
<dbReference type="PRINTS" id="PR00084">
    <property type="entry name" value="MTLDHDRGNASE"/>
</dbReference>
<dbReference type="OrthoDB" id="271711at2"/>
<dbReference type="Proteomes" id="UP000324209">
    <property type="component" value="Chromosome"/>
</dbReference>
<dbReference type="PANTHER" id="PTHR43362">
    <property type="entry name" value="MANNITOL DEHYDROGENASE DSF1-RELATED"/>
    <property type="match status" value="1"/>
</dbReference>
<dbReference type="PROSITE" id="PS00974">
    <property type="entry name" value="MANNITOL_DHGENASE"/>
    <property type="match status" value="1"/>
</dbReference>
<keyword evidence="2" id="KW-0520">NAD</keyword>
<proteinExistence type="predicted"/>
<keyword evidence="1" id="KW-0560">Oxidoreductase</keyword>
<dbReference type="Gene3D" id="3.40.50.720">
    <property type="entry name" value="NAD(P)-binding Rossmann-like Domain"/>
    <property type="match status" value="1"/>
</dbReference>
<dbReference type="KEGG" id="ock:EXM22_01380"/>
<evidence type="ECO:0000259" key="3">
    <source>
        <dbReference type="Pfam" id="PF01232"/>
    </source>
</evidence>
<evidence type="ECO:0000256" key="1">
    <source>
        <dbReference type="ARBA" id="ARBA00023002"/>
    </source>
</evidence>
<dbReference type="AlphaFoldDB" id="A0A5C1QJM0"/>
<dbReference type="InterPro" id="IPR050988">
    <property type="entry name" value="Mannitol_DH/Oxidoreductase"/>
</dbReference>